<evidence type="ECO:0000259" key="2">
    <source>
        <dbReference type="Pfam" id="PF01266"/>
    </source>
</evidence>
<organism evidence="3 4">
    <name type="scientific">Oceanobacillus locisalsi</name>
    <dbReference type="NCBI Taxonomy" id="546107"/>
    <lineage>
        <taxon>Bacteria</taxon>
        <taxon>Bacillati</taxon>
        <taxon>Bacillota</taxon>
        <taxon>Bacilli</taxon>
        <taxon>Bacillales</taxon>
        <taxon>Bacillaceae</taxon>
        <taxon>Oceanobacillus</taxon>
    </lineage>
</organism>
<dbReference type="EC" id="1.-.-.-" evidence="3"/>
<accession>A0ABW3NK42</accession>
<dbReference type="RefSeq" id="WP_379593645.1">
    <property type="nucleotide sequence ID" value="NZ_JBHTKK010000023.1"/>
</dbReference>
<protein>
    <submittedName>
        <fullName evidence="3">NAD(P)/FAD-dependent oxidoreductase</fullName>
        <ecNumber evidence="3">1.-.-.-</ecNumber>
    </submittedName>
</protein>
<dbReference type="Proteomes" id="UP001597041">
    <property type="component" value="Unassembled WGS sequence"/>
</dbReference>
<dbReference type="PANTHER" id="PTHR13847">
    <property type="entry name" value="SARCOSINE DEHYDROGENASE-RELATED"/>
    <property type="match status" value="1"/>
</dbReference>
<keyword evidence="4" id="KW-1185">Reference proteome</keyword>
<feature type="domain" description="FAD dependent oxidoreductase" evidence="2">
    <location>
        <begin position="5"/>
        <end position="364"/>
    </location>
</feature>
<name>A0ABW3NK42_9BACI</name>
<dbReference type="GO" id="GO:0016491">
    <property type="term" value="F:oxidoreductase activity"/>
    <property type="evidence" value="ECO:0007669"/>
    <property type="project" value="UniProtKB-KW"/>
</dbReference>
<dbReference type="Pfam" id="PF01266">
    <property type="entry name" value="DAO"/>
    <property type="match status" value="1"/>
</dbReference>
<evidence type="ECO:0000313" key="3">
    <source>
        <dbReference type="EMBL" id="MFD1067523.1"/>
    </source>
</evidence>
<dbReference type="PANTHER" id="PTHR13847:SF287">
    <property type="entry name" value="FAD-DEPENDENT OXIDOREDUCTASE DOMAIN-CONTAINING PROTEIN 1"/>
    <property type="match status" value="1"/>
</dbReference>
<reference evidence="4" key="1">
    <citation type="journal article" date="2019" name="Int. J. Syst. Evol. Microbiol.">
        <title>The Global Catalogue of Microorganisms (GCM) 10K type strain sequencing project: providing services to taxonomists for standard genome sequencing and annotation.</title>
        <authorList>
            <consortium name="The Broad Institute Genomics Platform"/>
            <consortium name="The Broad Institute Genome Sequencing Center for Infectious Disease"/>
            <person name="Wu L."/>
            <person name="Ma J."/>
        </authorList>
    </citation>
    <scope>NUCLEOTIDE SEQUENCE [LARGE SCALE GENOMIC DNA]</scope>
    <source>
        <strain evidence="4">CCUG 56608</strain>
    </source>
</reference>
<sequence>MSYSVIVVGGGIIGTSSAYYLSKAGADVTLLEAKDIASGTSGACDQHVLLQSKKPGPVLELAVEGKKLYPELEAELNTDLEYRSGGGMILMESEKEKELLTQKVAQMQEYGVDVTTLSAQGVKEKQPGLANHILGSTWCPDEGKVNSFNVCFSMAQAAQQLGATIRLGSPVTELITKQDRVVGVKVNEEEMYADAVLVAAGVWTPALIKPLGIDVPIVPRRGQILVSEKIPPFLKRSVLSYAYIAAKGKNTAEPSNGADAAGVGLVMEQTESGNLLIGGSREFVGFNTETTSEVTSAIGQAAVKTFPELANVRIIRSFSGLRPNTPDGKAIMGPVENVPGLYLAAGHEGDGIALAPITGKLMADVISGQRSSIDIRPFLFDRFQNSGVV</sequence>
<dbReference type="Gene3D" id="3.30.9.10">
    <property type="entry name" value="D-Amino Acid Oxidase, subunit A, domain 2"/>
    <property type="match status" value="1"/>
</dbReference>
<dbReference type="InterPro" id="IPR006076">
    <property type="entry name" value="FAD-dep_OxRdtase"/>
</dbReference>
<keyword evidence="1 3" id="KW-0560">Oxidoreductase</keyword>
<proteinExistence type="predicted"/>
<gene>
    <name evidence="3" type="ORF">ACFQ19_16065</name>
</gene>
<dbReference type="Gene3D" id="3.50.50.60">
    <property type="entry name" value="FAD/NAD(P)-binding domain"/>
    <property type="match status" value="1"/>
</dbReference>
<evidence type="ECO:0000256" key="1">
    <source>
        <dbReference type="ARBA" id="ARBA00023002"/>
    </source>
</evidence>
<evidence type="ECO:0000313" key="4">
    <source>
        <dbReference type="Proteomes" id="UP001597041"/>
    </source>
</evidence>
<dbReference type="SUPFAM" id="SSF54373">
    <property type="entry name" value="FAD-linked reductases, C-terminal domain"/>
    <property type="match status" value="1"/>
</dbReference>
<dbReference type="SUPFAM" id="SSF51905">
    <property type="entry name" value="FAD/NAD(P)-binding domain"/>
    <property type="match status" value="1"/>
</dbReference>
<dbReference type="InterPro" id="IPR036188">
    <property type="entry name" value="FAD/NAD-bd_sf"/>
</dbReference>
<comment type="caution">
    <text evidence="3">The sequence shown here is derived from an EMBL/GenBank/DDBJ whole genome shotgun (WGS) entry which is preliminary data.</text>
</comment>
<dbReference type="EMBL" id="JBHTKK010000023">
    <property type="protein sequence ID" value="MFD1067523.1"/>
    <property type="molecule type" value="Genomic_DNA"/>
</dbReference>